<proteinExistence type="predicted"/>
<accession>A0A533Q7J5</accession>
<dbReference type="AlphaFoldDB" id="A0A533Q7J5"/>
<evidence type="ECO:0000313" key="2">
    <source>
        <dbReference type="Proteomes" id="UP000319783"/>
    </source>
</evidence>
<dbReference type="EMBL" id="SULG01000094">
    <property type="protein sequence ID" value="TLD40555.1"/>
    <property type="molecule type" value="Genomic_DNA"/>
</dbReference>
<evidence type="ECO:0000313" key="1">
    <source>
        <dbReference type="EMBL" id="TLD40555.1"/>
    </source>
</evidence>
<organism evidence="1 2">
    <name type="scientific">Candidatus Jettenia ecosi</name>
    <dbReference type="NCBI Taxonomy" id="2494326"/>
    <lineage>
        <taxon>Bacteria</taxon>
        <taxon>Pseudomonadati</taxon>
        <taxon>Planctomycetota</taxon>
        <taxon>Candidatus Brocadiia</taxon>
        <taxon>Candidatus Brocadiales</taxon>
        <taxon>Candidatus Brocadiaceae</taxon>
        <taxon>Candidatus Jettenia</taxon>
    </lineage>
</organism>
<gene>
    <name evidence="1" type="ORF">JETT_3192</name>
</gene>
<protein>
    <submittedName>
        <fullName evidence="1">Uncharacterized protein</fullName>
    </submittedName>
</protein>
<comment type="caution">
    <text evidence="1">The sequence shown here is derived from an EMBL/GenBank/DDBJ whole genome shotgun (WGS) entry which is preliminary data.</text>
</comment>
<dbReference type="Proteomes" id="UP000319783">
    <property type="component" value="Unassembled WGS sequence"/>
</dbReference>
<name>A0A533Q7J5_9BACT</name>
<sequence>MTTKKRWKTKLRLYKMSLSGRNNTHHLKGLLVNETFDGKN</sequence>
<reference evidence="1 2" key="1">
    <citation type="submission" date="2019-04" db="EMBL/GenBank/DDBJ databases">
        <title>Genome of a novel bacterium Candidatus Jettenia ecosi reconstructed from metagenome of an anammox bioreactor.</title>
        <authorList>
            <person name="Mardanov A.V."/>
            <person name="Beletsky A.V."/>
            <person name="Ravin N.V."/>
            <person name="Botchkova E.A."/>
            <person name="Litti Y.V."/>
            <person name="Nozhevnikova A.N."/>
        </authorList>
    </citation>
    <scope>NUCLEOTIDE SEQUENCE [LARGE SCALE GENOMIC DNA]</scope>
    <source>
        <strain evidence="1">J2</strain>
    </source>
</reference>